<dbReference type="Pfam" id="PF15525">
    <property type="entry name" value="DUF4652"/>
    <property type="match status" value="1"/>
</dbReference>
<feature type="compositionally biased region" description="Polar residues" evidence="1">
    <location>
        <begin position="41"/>
        <end position="50"/>
    </location>
</feature>
<evidence type="ECO:0000256" key="2">
    <source>
        <dbReference type="SAM" id="Phobius"/>
    </source>
</evidence>
<feature type="compositionally biased region" description="Basic and acidic residues" evidence="1">
    <location>
        <begin position="59"/>
        <end position="82"/>
    </location>
</feature>
<dbReference type="Gene3D" id="2.40.128.660">
    <property type="entry name" value="Uncharacterised protein PF15525, DUF4652"/>
    <property type="match status" value="1"/>
</dbReference>
<keyword evidence="2" id="KW-0472">Membrane</keyword>
<dbReference type="EMBL" id="JAPQFJ010000002">
    <property type="protein sequence ID" value="MCY6957407.1"/>
    <property type="molecule type" value="Genomic_DNA"/>
</dbReference>
<dbReference type="InterPro" id="IPR028102">
    <property type="entry name" value="DUF4652"/>
</dbReference>
<comment type="caution">
    <text evidence="3">The sequence shown here is derived from an EMBL/GenBank/DDBJ whole genome shotgun (WGS) entry which is preliminary data.</text>
</comment>
<feature type="region of interest" description="Disordered" evidence="1">
    <location>
        <begin position="41"/>
        <end position="88"/>
    </location>
</feature>
<reference evidence="3" key="1">
    <citation type="submission" date="2022-12" db="EMBL/GenBank/DDBJ databases">
        <title>Clostridium sp. nov., isolated from industrial wastewater.</title>
        <authorList>
            <person name="Jiayan W."/>
        </authorList>
    </citation>
    <scope>NUCLEOTIDE SEQUENCE</scope>
    <source>
        <strain evidence="3">ZC22-4</strain>
    </source>
</reference>
<keyword evidence="2" id="KW-0812">Transmembrane</keyword>
<name>A0ABT4D545_9CLOT</name>
<proteinExistence type="predicted"/>
<dbReference type="Proteomes" id="UP001144612">
    <property type="component" value="Unassembled WGS sequence"/>
</dbReference>
<dbReference type="PROSITE" id="PS51257">
    <property type="entry name" value="PROKAR_LIPOPROTEIN"/>
    <property type="match status" value="1"/>
</dbReference>
<accession>A0ABT4D545</accession>
<keyword evidence="2" id="KW-1133">Transmembrane helix</keyword>
<gene>
    <name evidence="3" type="ORF">OW729_02170</name>
</gene>
<evidence type="ECO:0000256" key="1">
    <source>
        <dbReference type="SAM" id="MobiDB-lite"/>
    </source>
</evidence>
<protein>
    <submittedName>
        <fullName evidence="3">DUF4652 domain-containing protein</fullName>
    </submittedName>
</protein>
<keyword evidence="4" id="KW-1185">Reference proteome</keyword>
<evidence type="ECO:0000313" key="4">
    <source>
        <dbReference type="Proteomes" id="UP001144612"/>
    </source>
</evidence>
<feature type="transmembrane region" description="Helical" evidence="2">
    <location>
        <begin position="12"/>
        <end position="30"/>
    </location>
</feature>
<organism evidence="3 4">
    <name type="scientific">Clostridium brassicae</name>
    <dbReference type="NCBI Taxonomy" id="2999072"/>
    <lineage>
        <taxon>Bacteria</taxon>
        <taxon>Bacillati</taxon>
        <taxon>Bacillota</taxon>
        <taxon>Clostridia</taxon>
        <taxon>Eubacteriales</taxon>
        <taxon>Clostridiaceae</taxon>
        <taxon>Clostridium</taxon>
    </lineage>
</organism>
<sequence length="255" mass="28438">MKNHSAFRYNKVLSFIVCLILTGNIAMLTGCSKNKDKVENNTVASQSDTPKNNEVAVENSEKEVKNNNEDSKKETEKSEVNKKAMVSKQGENKNDFSFVKNKLDKNKEPEFSTEWKKSINGKLSACIEGKGPDGNEEGVGKIYVKDLSNNEKWFLELITKDKQSSPKINLEWLDDENIAIIVGMAYGTVGVGGNVYKVNLKTGKSGILYNTNGTKKQVTSIKKANNNLELQLLVYDDDNFENSHTEKKIMNLGGK</sequence>
<evidence type="ECO:0000313" key="3">
    <source>
        <dbReference type="EMBL" id="MCY6957407.1"/>
    </source>
</evidence>
<dbReference type="RefSeq" id="WP_268059774.1">
    <property type="nucleotide sequence ID" value="NZ_JAPQFJ010000002.1"/>
</dbReference>